<dbReference type="CDD" id="cd06170">
    <property type="entry name" value="LuxR_C_like"/>
    <property type="match status" value="1"/>
</dbReference>
<dbReference type="PROSITE" id="PS00622">
    <property type="entry name" value="HTH_LUXR_1"/>
    <property type="match status" value="1"/>
</dbReference>
<dbReference type="InterPro" id="IPR039420">
    <property type="entry name" value="WalR-like"/>
</dbReference>
<proteinExistence type="predicted"/>
<dbReference type="SMART" id="SM00448">
    <property type="entry name" value="REC"/>
    <property type="match status" value="1"/>
</dbReference>
<dbReference type="Proteomes" id="UP000252118">
    <property type="component" value="Unassembled WGS sequence"/>
</dbReference>
<evidence type="ECO:0000256" key="4">
    <source>
        <dbReference type="ARBA" id="ARBA00023125"/>
    </source>
</evidence>
<dbReference type="PROSITE" id="PS50110">
    <property type="entry name" value="RESPONSE_REGULATORY"/>
    <property type="match status" value="1"/>
</dbReference>
<evidence type="ECO:0000256" key="5">
    <source>
        <dbReference type="ARBA" id="ARBA00023163"/>
    </source>
</evidence>
<evidence type="ECO:0000256" key="6">
    <source>
        <dbReference type="PROSITE-ProRule" id="PRU00169"/>
    </source>
</evidence>
<dbReference type="EMBL" id="QNRJ01000003">
    <property type="protein sequence ID" value="RBP06066.1"/>
    <property type="molecule type" value="Genomic_DNA"/>
</dbReference>
<gene>
    <name evidence="9" type="ORF">DET59_103195</name>
</gene>
<dbReference type="SUPFAM" id="SSF46894">
    <property type="entry name" value="C-terminal effector domain of the bipartite response regulators"/>
    <property type="match status" value="1"/>
</dbReference>
<dbReference type="PRINTS" id="PR00038">
    <property type="entry name" value="HTHLUXR"/>
</dbReference>
<dbReference type="GO" id="GO:0003677">
    <property type="term" value="F:DNA binding"/>
    <property type="evidence" value="ECO:0007669"/>
    <property type="project" value="UniProtKB-KW"/>
</dbReference>
<evidence type="ECO:0000256" key="1">
    <source>
        <dbReference type="ARBA" id="ARBA00004496"/>
    </source>
</evidence>
<dbReference type="InterPro" id="IPR016032">
    <property type="entry name" value="Sig_transdc_resp-reg_C-effctor"/>
</dbReference>
<dbReference type="InterPro" id="IPR011006">
    <property type="entry name" value="CheY-like_superfamily"/>
</dbReference>
<evidence type="ECO:0000259" key="8">
    <source>
        <dbReference type="PROSITE" id="PS50110"/>
    </source>
</evidence>
<comment type="subcellular location">
    <subcellularLocation>
        <location evidence="1">Cytoplasm</location>
    </subcellularLocation>
</comment>
<reference evidence="9 10" key="1">
    <citation type="submission" date="2018-06" db="EMBL/GenBank/DDBJ databases">
        <title>Freshwater and sediment microbial communities from various areas in North America, analyzing microbe dynamics in response to fracking.</title>
        <authorList>
            <person name="Lamendella R."/>
        </authorList>
    </citation>
    <scope>NUCLEOTIDE SEQUENCE [LARGE SCALE GENOMIC DNA]</scope>
    <source>
        <strain evidence="9 10">97B</strain>
    </source>
</reference>
<dbReference type="PROSITE" id="PS50043">
    <property type="entry name" value="HTH_LUXR_2"/>
    <property type="match status" value="1"/>
</dbReference>
<accession>A0A366EVW9</accession>
<dbReference type="GO" id="GO:0005737">
    <property type="term" value="C:cytoplasm"/>
    <property type="evidence" value="ECO:0007669"/>
    <property type="project" value="UniProtKB-SubCell"/>
</dbReference>
<evidence type="ECO:0000256" key="2">
    <source>
        <dbReference type="ARBA" id="ARBA00022553"/>
    </source>
</evidence>
<keyword evidence="5" id="KW-0804">Transcription</keyword>
<dbReference type="InterPro" id="IPR000792">
    <property type="entry name" value="Tscrpt_reg_LuxR_C"/>
</dbReference>
<comment type="caution">
    <text evidence="9">The sequence shown here is derived from an EMBL/GenBank/DDBJ whole genome shotgun (WGS) entry which is preliminary data.</text>
</comment>
<dbReference type="InterPro" id="IPR058245">
    <property type="entry name" value="NreC/VraR/RcsB-like_REC"/>
</dbReference>
<dbReference type="AlphaFoldDB" id="A0A366EVW9"/>
<protein>
    <submittedName>
        <fullName evidence="9">LuxR family two component transcriptional regulator</fullName>
    </submittedName>
</protein>
<keyword evidence="2 6" id="KW-0597">Phosphoprotein</keyword>
<evidence type="ECO:0000313" key="10">
    <source>
        <dbReference type="Proteomes" id="UP000252118"/>
    </source>
</evidence>
<evidence type="ECO:0000259" key="7">
    <source>
        <dbReference type="PROSITE" id="PS50043"/>
    </source>
</evidence>
<dbReference type="PANTHER" id="PTHR43214">
    <property type="entry name" value="TWO-COMPONENT RESPONSE REGULATOR"/>
    <property type="match status" value="1"/>
</dbReference>
<name>A0A366EVW9_9BACI</name>
<dbReference type="SMART" id="SM00421">
    <property type="entry name" value="HTH_LUXR"/>
    <property type="match status" value="1"/>
</dbReference>
<dbReference type="SUPFAM" id="SSF52172">
    <property type="entry name" value="CheY-like"/>
    <property type="match status" value="1"/>
</dbReference>
<dbReference type="CDD" id="cd17535">
    <property type="entry name" value="REC_NarL-like"/>
    <property type="match status" value="1"/>
</dbReference>
<feature type="modified residue" description="4-aspartylphosphate" evidence="6">
    <location>
        <position position="57"/>
    </location>
</feature>
<dbReference type="Pfam" id="PF00196">
    <property type="entry name" value="GerE"/>
    <property type="match status" value="1"/>
</dbReference>
<dbReference type="Pfam" id="PF00072">
    <property type="entry name" value="Response_reg"/>
    <property type="match status" value="1"/>
</dbReference>
<organism evidence="9 10">
    <name type="scientific">Rossellomorea aquimaris</name>
    <dbReference type="NCBI Taxonomy" id="189382"/>
    <lineage>
        <taxon>Bacteria</taxon>
        <taxon>Bacillati</taxon>
        <taxon>Bacillota</taxon>
        <taxon>Bacilli</taxon>
        <taxon>Bacillales</taxon>
        <taxon>Bacillaceae</taxon>
        <taxon>Rossellomorea</taxon>
    </lineage>
</organism>
<keyword evidence="4" id="KW-0238">DNA-binding</keyword>
<dbReference type="GO" id="GO:0000160">
    <property type="term" value="P:phosphorelay signal transduction system"/>
    <property type="evidence" value="ECO:0007669"/>
    <property type="project" value="InterPro"/>
</dbReference>
<feature type="domain" description="Response regulatory" evidence="8">
    <location>
        <begin position="6"/>
        <end position="122"/>
    </location>
</feature>
<dbReference type="PANTHER" id="PTHR43214:SF37">
    <property type="entry name" value="TRANSCRIPTIONAL REGULATORY PROTEIN YDFI"/>
    <property type="match status" value="1"/>
</dbReference>
<sequence length="213" mass="23862">MKKMIKVVFVDDHEMVRIGVSSYLSAQADIDVVGEASDGKEGVQLALELRPDIILMDLVMKEMDGIQATKEIIQEWPDAKIIIVTSFLDDDKVYPALEAGAVSYMLKTSKASEIAEAVRKTYNGQSILEPEVTGKMMTRMRQKTVSHPHEELTNRELEILLLMTQGKTNQEIADELFIALKTVKTHVSNILSKLGVQDRTQAVIYAFKHDLAK</sequence>
<dbReference type="Gene3D" id="3.40.50.2300">
    <property type="match status" value="1"/>
</dbReference>
<evidence type="ECO:0000256" key="3">
    <source>
        <dbReference type="ARBA" id="ARBA00023015"/>
    </source>
</evidence>
<dbReference type="InterPro" id="IPR001789">
    <property type="entry name" value="Sig_transdc_resp-reg_receiver"/>
</dbReference>
<evidence type="ECO:0000313" key="9">
    <source>
        <dbReference type="EMBL" id="RBP06066.1"/>
    </source>
</evidence>
<keyword evidence="3" id="KW-0805">Transcription regulation</keyword>
<feature type="domain" description="HTH luxR-type" evidence="7">
    <location>
        <begin position="145"/>
        <end position="210"/>
    </location>
</feature>
<dbReference type="GO" id="GO:0006355">
    <property type="term" value="P:regulation of DNA-templated transcription"/>
    <property type="evidence" value="ECO:0007669"/>
    <property type="project" value="InterPro"/>
</dbReference>